<dbReference type="PANTHER" id="PTHR43350:SF2">
    <property type="entry name" value="GROES-LIKE ZINC-BINDING ALCOHOL DEHYDROGENASE FAMILY PROTEIN"/>
    <property type="match status" value="1"/>
</dbReference>
<dbReference type="InterPro" id="IPR013154">
    <property type="entry name" value="ADH-like_N"/>
</dbReference>
<dbReference type="EMBL" id="CP000473">
    <property type="protein sequence ID" value="ABJ82549.1"/>
    <property type="molecule type" value="Genomic_DNA"/>
</dbReference>
<name>Q028K3_SOLUE</name>
<dbReference type="STRING" id="234267.Acid_1558"/>
<comment type="cofactor">
    <cofactor evidence="1">
        <name>Zn(2+)</name>
        <dbReference type="ChEBI" id="CHEBI:29105"/>
    </cofactor>
</comment>
<dbReference type="AlphaFoldDB" id="Q028K3"/>
<reference evidence="8" key="1">
    <citation type="submission" date="2006-10" db="EMBL/GenBank/DDBJ databases">
        <title>Complete sequence of Solibacter usitatus Ellin6076.</title>
        <authorList>
            <consortium name="US DOE Joint Genome Institute"/>
            <person name="Copeland A."/>
            <person name="Lucas S."/>
            <person name="Lapidus A."/>
            <person name="Barry K."/>
            <person name="Detter J.C."/>
            <person name="Glavina del Rio T."/>
            <person name="Hammon N."/>
            <person name="Israni S."/>
            <person name="Dalin E."/>
            <person name="Tice H."/>
            <person name="Pitluck S."/>
            <person name="Thompson L.S."/>
            <person name="Brettin T."/>
            <person name="Bruce D."/>
            <person name="Han C."/>
            <person name="Tapia R."/>
            <person name="Gilna P."/>
            <person name="Schmutz J."/>
            <person name="Larimer F."/>
            <person name="Land M."/>
            <person name="Hauser L."/>
            <person name="Kyrpides N."/>
            <person name="Mikhailova N."/>
            <person name="Janssen P.H."/>
            <person name="Kuske C.R."/>
            <person name="Richardson P."/>
        </authorList>
    </citation>
    <scope>NUCLEOTIDE SEQUENCE</scope>
    <source>
        <strain evidence="8">Ellin6076</strain>
    </source>
</reference>
<evidence type="ECO:0000256" key="4">
    <source>
        <dbReference type="ARBA" id="ARBA00022833"/>
    </source>
</evidence>
<sequence>MLAVHLEKGAVTVREVPMPARPEGFALLRMLAAGICNTDLELQRGYYGFTGTPGHEFVAEVVEADTRELIGQRVSGEINLACTHCEWCLRGLGRHCPNRTVLGIVGHAGAFAEFLTLPERNLHILPDDLPTNRAVFLEPLAAACEILDQVAIPPHEPIAVLGDGKLGLLISQVLNAHGYPVHQFGRYSEKLAIARRAGITTERITGPLPVAAYDWVVDATGSTEGLRTAVGMTRPRGTLIMKSTVHGLVPIDTAPIIVNELTLVGSRCGRMELALPLIDHELILVDEMITDCFSLSEAPRAFARAAERGVLKVLLVP</sequence>
<evidence type="ECO:0000256" key="1">
    <source>
        <dbReference type="ARBA" id="ARBA00001947"/>
    </source>
</evidence>
<dbReference type="CDD" id="cd08242">
    <property type="entry name" value="MDR_like"/>
    <property type="match status" value="1"/>
</dbReference>
<dbReference type="InterPro" id="IPR011032">
    <property type="entry name" value="GroES-like_sf"/>
</dbReference>
<organism evidence="8">
    <name type="scientific">Solibacter usitatus (strain Ellin6076)</name>
    <dbReference type="NCBI Taxonomy" id="234267"/>
    <lineage>
        <taxon>Bacteria</taxon>
        <taxon>Pseudomonadati</taxon>
        <taxon>Acidobacteriota</taxon>
        <taxon>Terriglobia</taxon>
        <taxon>Bryobacterales</taxon>
        <taxon>Solibacteraceae</taxon>
        <taxon>Candidatus Solibacter</taxon>
    </lineage>
</organism>
<dbReference type="Pfam" id="PF08240">
    <property type="entry name" value="ADH_N"/>
    <property type="match status" value="1"/>
</dbReference>
<dbReference type="Gene3D" id="3.90.180.10">
    <property type="entry name" value="Medium-chain alcohol dehydrogenases, catalytic domain"/>
    <property type="match status" value="1"/>
</dbReference>
<feature type="domain" description="Alcohol dehydrogenase-like C-terminal" evidence="6">
    <location>
        <begin position="166"/>
        <end position="271"/>
    </location>
</feature>
<keyword evidence="3" id="KW-0479">Metal-binding</keyword>
<dbReference type="eggNOG" id="COG1063">
    <property type="taxonomic scope" value="Bacteria"/>
</dbReference>
<accession>Q028K3</accession>
<evidence type="ECO:0000256" key="2">
    <source>
        <dbReference type="ARBA" id="ARBA00008072"/>
    </source>
</evidence>
<dbReference type="GO" id="GO:0046872">
    <property type="term" value="F:metal ion binding"/>
    <property type="evidence" value="ECO:0007669"/>
    <property type="project" value="UniProtKB-KW"/>
</dbReference>
<gene>
    <name evidence="8" type="ordered locus">Acid_1558</name>
</gene>
<evidence type="ECO:0000313" key="8">
    <source>
        <dbReference type="EMBL" id="ABJ82549.1"/>
    </source>
</evidence>
<proteinExistence type="inferred from homology"/>
<dbReference type="SUPFAM" id="SSF50129">
    <property type="entry name" value="GroES-like"/>
    <property type="match status" value="1"/>
</dbReference>
<dbReference type="Pfam" id="PF00107">
    <property type="entry name" value="ADH_zinc_N"/>
    <property type="match status" value="1"/>
</dbReference>
<dbReference type="SUPFAM" id="SSF51735">
    <property type="entry name" value="NAD(P)-binding Rossmann-fold domains"/>
    <property type="match status" value="1"/>
</dbReference>
<dbReference type="PANTHER" id="PTHR43350">
    <property type="entry name" value="NAD-DEPENDENT ALCOHOL DEHYDROGENASE"/>
    <property type="match status" value="1"/>
</dbReference>
<protein>
    <submittedName>
        <fullName evidence="8">Alcohol dehydrogenase GroES domain protein</fullName>
    </submittedName>
</protein>
<keyword evidence="4" id="KW-0862">Zinc</keyword>
<evidence type="ECO:0000256" key="3">
    <source>
        <dbReference type="ARBA" id="ARBA00022723"/>
    </source>
</evidence>
<evidence type="ECO:0000259" key="7">
    <source>
        <dbReference type="Pfam" id="PF08240"/>
    </source>
</evidence>
<dbReference type="HOGENOM" id="CLU_026673_11_0_0"/>
<evidence type="ECO:0000259" key="6">
    <source>
        <dbReference type="Pfam" id="PF00107"/>
    </source>
</evidence>
<evidence type="ECO:0000256" key="5">
    <source>
        <dbReference type="ARBA" id="ARBA00023002"/>
    </source>
</evidence>
<dbReference type="InterPro" id="IPR013149">
    <property type="entry name" value="ADH-like_C"/>
</dbReference>
<dbReference type="InterPro" id="IPR036291">
    <property type="entry name" value="NAD(P)-bd_dom_sf"/>
</dbReference>
<comment type="similarity">
    <text evidence="2">Belongs to the zinc-containing alcohol dehydrogenase family.</text>
</comment>
<dbReference type="InParanoid" id="Q028K3"/>
<feature type="domain" description="Alcohol dehydrogenase-like N-terminal" evidence="7">
    <location>
        <begin position="25"/>
        <end position="127"/>
    </location>
</feature>
<dbReference type="OrthoDB" id="9769198at2"/>
<dbReference type="KEGG" id="sus:Acid_1558"/>
<dbReference type="Gene3D" id="3.40.50.720">
    <property type="entry name" value="NAD(P)-binding Rossmann-like Domain"/>
    <property type="match status" value="1"/>
</dbReference>
<keyword evidence="5" id="KW-0560">Oxidoreductase</keyword>
<dbReference type="GO" id="GO:0016491">
    <property type="term" value="F:oxidoreductase activity"/>
    <property type="evidence" value="ECO:0007669"/>
    <property type="project" value="UniProtKB-KW"/>
</dbReference>